<feature type="compositionally biased region" description="Low complexity" evidence="1">
    <location>
        <begin position="312"/>
        <end position="323"/>
    </location>
</feature>
<dbReference type="Gene3D" id="1.10.287.500">
    <property type="entry name" value="Helix hairpin bin"/>
    <property type="match status" value="1"/>
</dbReference>
<protein>
    <submittedName>
        <fullName evidence="2">Protein phosphatase CheZ</fullName>
        <ecNumber evidence="2">3.6.1.-</ecNumber>
    </submittedName>
</protein>
<proteinExistence type="predicted"/>
<keyword evidence="3" id="KW-1185">Reference proteome</keyword>
<dbReference type="EMBL" id="JBHTCM010000010">
    <property type="protein sequence ID" value="MFC7333626.1"/>
    <property type="molecule type" value="Genomic_DNA"/>
</dbReference>
<accession>A0ABW2KWE8</accession>
<evidence type="ECO:0000313" key="2">
    <source>
        <dbReference type="EMBL" id="MFC7333626.1"/>
    </source>
</evidence>
<dbReference type="RefSeq" id="WP_377358826.1">
    <property type="nucleotide sequence ID" value="NZ_JBHTCM010000010.1"/>
</dbReference>
<keyword evidence="2" id="KW-0378">Hydrolase</keyword>
<evidence type="ECO:0000256" key="1">
    <source>
        <dbReference type="SAM" id="MobiDB-lite"/>
    </source>
</evidence>
<dbReference type="SUPFAM" id="SSF75708">
    <property type="entry name" value="Chemotaxis phosphatase CheZ"/>
    <property type="match status" value="1"/>
</dbReference>
<feature type="compositionally biased region" description="Basic and acidic residues" evidence="1">
    <location>
        <begin position="262"/>
        <end position="293"/>
    </location>
</feature>
<sequence length="339" mass="36733">MEPLELNERDYAVLEEALLSSARGRAFLRQRDHRTRLVSQDAWRQLLAQLREQVARLGGVTGVEAVGQNPQIRIMREELKQLSSYIEQTRQEIAQLRPMDAGANRIMAATNELDAIVTATERATSDILNATERIQELLGRLPPSDTVSDIEAQTIEIMTACSFQDITGQRTTKVVNTLRYIEQRVNTMIEIWGVEEEGAMPDGGLIATRPDDHRPDRHLLHGPSQSPVSQDNIDALFEALGDIDKHKSDDAVSGAAANGHLATHDGGHDGAHDSGHDDGHHIDHHAPAAEEKVAPPPPPPPQPPPPPPPPKTAARAAAPEPAKSGGATATQADIDALFG</sequence>
<dbReference type="Pfam" id="PF04344">
    <property type="entry name" value="CheZ"/>
    <property type="match status" value="1"/>
</dbReference>
<feature type="compositionally biased region" description="Pro residues" evidence="1">
    <location>
        <begin position="294"/>
        <end position="311"/>
    </location>
</feature>
<feature type="region of interest" description="Disordered" evidence="1">
    <location>
        <begin position="202"/>
        <end position="229"/>
    </location>
</feature>
<dbReference type="Proteomes" id="UP001596456">
    <property type="component" value="Unassembled WGS sequence"/>
</dbReference>
<dbReference type="GO" id="GO:0016787">
    <property type="term" value="F:hydrolase activity"/>
    <property type="evidence" value="ECO:0007669"/>
    <property type="project" value="UniProtKB-KW"/>
</dbReference>
<dbReference type="InterPro" id="IPR007439">
    <property type="entry name" value="Chemotax_Pase_CheZ"/>
</dbReference>
<comment type="caution">
    <text evidence="2">The sequence shown here is derived from an EMBL/GenBank/DDBJ whole genome shotgun (WGS) entry which is preliminary data.</text>
</comment>
<evidence type="ECO:0000313" key="3">
    <source>
        <dbReference type="Proteomes" id="UP001596456"/>
    </source>
</evidence>
<feature type="compositionally biased region" description="Basic and acidic residues" evidence="1">
    <location>
        <begin position="209"/>
        <end position="219"/>
    </location>
</feature>
<name>A0ABW2KWE8_9PROT</name>
<dbReference type="EC" id="3.6.1.-" evidence="2"/>
<organism evidence="2 3">
    <name type="scientific">Rhodocista pekingensis</name>
    <dbReference type="NCBI Taxonomy" id="201185"/>
    <lineage>
        <taxon>Bacteria</taxon>
        <taxon>Pseudomonadati</taxon>
        <taxon>Pseudomonadota</taxon>
        <taxon>Alphaproteobacteria</taxon>
        <taxon>Rhodospirillales</taxon>
        <taxon>Azospirillaceae</taxon>
        <taxon>Rhodocista</taxon>
    </lineage>
</organism>
<gene>
    <name evidence="2" type="ORF">ACFQPS_10670</name>
</gene>
<feature type="region of interest" description="Disordered" evidence="1">
    <location>
        <begin position="258"/>
        <end position="339"/>
    </location>
</feature>
<reference evidence="3" key="1">
    <citation type="journal article" date="2019" name="Int. J. Syst. Evol. Microbiol.">
        <title>The Global Catalogue of Microorganisms (GCM) 10K type strain sequencing project: providing services to taxonomists for standard genome sequencing and annotation.</title>
        <authorList>
            <consortium name="The Broad Institute Genomics Platform"/>
            <consortium name="The Broad Institute Genome Sequencing Center for Infectious Disease"/>
            <person name="Wu L."/>
            <person name="Ma J."/>
        </authorList>
    </citation>
    <scope>NUCLEOTIDE SEQUENCE [LARGE SCALE GENOMIC DNA]</scope>
    <source>
        <strain evidence="3">CGMCC 1.16275</strain>
    </source>
</reference>